<dbReference type="OrthoDB" id="6287939at2759"/>
<feature type="non-terminal residue" evidence="1">
    <location>
        <position position="1"/>
    </location>
</feature>
<keyword evidence="1" id="KW-0548">Nucleotidyltransferase</keyword>
<dbReference type="AlphaFoldDB" id="A0A4Z2CUM1"/>
<dbReference type="STRING" id="6182.A0A4Z2CUM1"/>
<feature type="non-terminal residue" evidence="1">
    <location>
        <position position="107"/>
    </location>
</feature>
<dbReference type="Proteomes" id="UP000311919">
    <property type="component" value="Unassembled WGS sequence"/>
</dbReference>
<sequence length="107" mass="12201">DQANRVRNKISSTLLHQKPNNCNLSKNKIYALKQLRQEKTIIITRADKGNTMVVMNTSDYNNKANEHLNEGLYEKIKVTKCRATLNNLKSETSRVLQSIKSKLGQSL</sequence>
<accession>A0A4Z2CUM1</accession>
<proteinExistence type="predicted"/>
<keyword evidence="2" id="KW-1185">Reference proteome</keyword>
<name>A0A4Z2CUM1_SCHJA</name>
<dbReference type="EMBL" id="SKCS01000421">
    <property type="protein sequence ID" value="TNN07818.1"/>
    <property type="molecule type" value="Genomic_DNA"/>
</dbReference>
<evidence type="ECO:0000313" key="2">
    <source>
        <dbReference type="Proteomes" id="UP000311919"/>
    </source>
</evidence>
<protein>
    <submittedName>
        <fullName evidence="1">Reverse transcriptase</fullName>
    </submittedName>
</protein>
<comment type="caution">
    <text evidence="1">The sequence shown here is derived from an EMBL/GenBank/DDBJ whole genome shotgun (WGS) entry which is preliminary data.</text>
</comment>
<gene>
    <name evidence="1" type="ORF">EWB00_007505</name>
</gene>
<dbReference type="GO" id="GO:0003964">
    <property type="term" value="F:RNA-directed DNA polymerase activity"/>
    <property type="evidence" value="ECO:0007669"/>
    <property type="project" value="UniProtKB-KW"/>
</dbReference>
<keyword evidence="1" id="KW-0808">Transferase</keyword>
<keyword evidence="1" id="KW-0695">RNA-directed DNA polymerase</keyword>
<organism evidence="1 2">
    <name type="scientific">Schistosoma japonicum</name>
    <name type="common">Blood fluke</name>
    <dbReference type="NCBI Taxonomy" id="6182"/>
    <lineage>
        <taxon>Eukaryota</taxon>
        <taxon>Metazoa</taxon>
        <taxon>Spiralia</taxon>
        <taxon>Lophotrochozoa</taxon>
        <taxon>Platyhelminthes</taxon>
        <taxon>Trematoda</taxon>
        <taxon>Digenea</taxon>
        <taxon>Strigeidida</taxon>
        <taxon>Schistosomatoidea</taxon>
        <taxon>Schistosomatidae</taxon>
        <taxon>Schistosoma</taxon>
    </lineage>
</organism>
<reference evidence="1 2" key="1">
    <citation type="submission" date="2019-03" db="EMBL/GenBank/DDBJ databases">
        <title>An improved genome assembly of the fluke Schistosoma japonicum.</title>
        <authorList>
            <person name="Hu W."/>
            <person name="Luo F."/>
            <person name="Yin M."/>
            <person name="Mo X."/>
            <person name="Sun C."/>
            <person name="Wu Q."/>
            <person name="Zhu B."/>
            <person name="Xiang M."/>
            <person name="Wang J."/>
            <person name="Wang Y."/>
            <person name="Zhang T."/>
            <person name="Xu B."/>
            <person name="Zheng H."/>
            <person name="Feng Z."/>
        </authorList>
    </citation>
    <scope>NUCLEOTIDE SEQUENCE [LARGE SCALE GENOMIC DNA]</scope>
    <source>
        <strain evidence="1">HuSjv2</strain>
        <tissue evidence="1">Worms</tissue>
    </source>
</reference>
<evidence type="ECO:0000313" key="1">
    <source>
        <dbReference type="EMBL" id="TNN07818.1"/>
    </source>
</evidence>